<dbReference type="Pfam" id="PF03381">
    <property type="entry name" value="CDC50"/>
    <property type="match status" value="1"/>
</dbReference>
<evidence type="ECO:0000313" key="7">
    <source>
        <dbReference type="EMBL" id="CAL8145024.1"/>
    </source>
</evidence>
<evidence type="ECO:0000256" key="6">
    <source>
        <dbReference type="SAM" id="MobiDB-lite"/>
    </source>
</evidence>
<gene>
    <name evidence="7" type="ORF">ODALV1_LOCUS30369</name>
</gene>
<keyword evidence="5" id="KW-0472">Membrane</keyword>
<dbReference type="Proteomes" id="UP001642540">
    <property type="component" value="Unassembled WGS sequence"/>
</dbReference>
<evidence type="ECO:0000256" key="4">
    <source>
        <dbReference type="ARBA" id="ARBA00022989"/>
    </source>
</evidence>
<feature type="compositionally biased region" description="Polar residues" evidence="6">
    <location>
        <begin position="164"/>
        <end position="201"/>
    </location>
</feature>
<evidence type="ECO:0000313" key="8">
    <source>
        <dbReference type="Proteomes" id="UP001642540"/>
    </source>
</evidence>
<dbReference type="InterPro" id="IPR005045">
    <property type="entry name" value="CDC50/LEM3_fam"/>
</dbReference>
<name>A0ABP1S7X9_9HEXA</name>
<evidence type="ECO:0000256" key="3">
    <source>
        <dbReference type="ARBA" id="ARBA00022692"/>
    </source>
</evidence>
<sequence>MFTDRFFLKTGNGNDVLFKEKDIAVQYSIHYRYINPRDVTPGSYYYENNFFGNFIRPKDWQSDVWDEWWSMGGMESEMWQNWMFPSPKTTFRKLTAIIDDAPEGCRMGTLCKGSYTLEINYRNHKLINVNYRIEFKIEIQPFLFLTRRWSPTADRCELSRQDPSRQLTTPADSRQPTSDRNLADSPQPTANRNLADSRQSA</sequence>
<accession>A0ABP1S7X9</accession>
<evidence type="ECO:0000256" key="1">
    <source>
        <dbReference type="ARBA" id="ARBA00004370"/>
    </source>
</evidence>
<keyword evidence="3" id="KW-0812">Transmembrane</keyword>
<proteinExistence type="inferred from homology"/>
<feature type="region of interest" description="Disordered" evidence="6">
    <location>
        <begin position="155"/>
        <end position="201"/>
    </location>
</feature>
<reference evidence="7 8" key="1">
    <citation type="submission" date="2024-08" db="EMBL/GenBank/DDBJ databases">
        <authorList>
            <person name="Cucini C."/>
            <person name="Frati F."/>
        </authorList>
    </citation>
    <scope>NUCLEOTIDE SEQUENCE [LARGE SCALE GENOMIC DNA]</scope>
</reference>
<evidence type="ECO:0000256" key="5">
    <source>
        <dbReference type="ARBA" id="ARBA00023136"/>
    </source>
</evidence>
<comment type="caution">
    <text evidence="7">The sequence shown here is derived from an EMBL/GenBank/DDBJ whole genome shotgun (WGS) entry which is preliminary data.</text>
</comment>
<evidence type="ECO:0000256" key="2">
    <source>
        <dbReference type="ARBA" id="ARBA00009457"/>
    </source>
</evidence>
<comment type="similarity">
    <text evidence="2">Belongs to the CDC50/LEM3 family.</text>
</comment>
<dbReference type="EMBL" id="CAXLJM020000162">
    <property type="protein sequence ID" value="CAL8145024.1"/>
    <property type="molecule type" value="Genomic_DNA"/>
</dbReference>
<keyword evidence="8" id="KW-1185">Reference proteome</keyword>
<protein>
    <submittedName>
        <fullName evidence="7">Uncharacterized protein</fullName>
    </submittedName>
</protein>
<keyword evidence="4" id="KW-1133">Transmembrane helix</keyword>
<comment type="subcellular location">
    <subcellularLocation>
        <location evidence="1">Membrane</location>
    </subcellularLocation>
</comment>
<organism evidence="7 8">
    <name type="scientific">Orchesella dallaii</name>
    <dbReference type="NCBI Taxonomy" id="48710"/>
    <lineage>
        <taxon>Eukaryota</taxon>
        <taxon>Metazoa</taxon>
        <taxon>Ecdysozoa</taxon>
        <taxon>Arthropoda</taxon>
        <taxon>Hexapoda</taxon>
        <taxon>Collembola</taxon>
        <taxon>Entomobryomorpha</taxon>
        <taxon>Entomobryoidea</taxon>
        <taxon>Orchesellidae</taxon>
        <taxon>Orchesellinae</taxon>
        <taxon>Orchesella</taxon>
    </lineage>
</organism>